<dbReference type="KEGG" id="sual:KDD17_04275"/>
<keyword evidence="1" id="KW-0732">Signal</keyword>
<evidence type="ECO:0000313" key="3">
    <source>
        <dbReference type="Proteomes" id="UP000683291"/>
    </source>
</evidence>
<dbReference type="AlphaFoldDB" id="A0A975PN98"/>
<dbReference type="RefSeq" id="WP_212705436.1">
    <property type="nucleotide sequence ID" value="NZ_CP073581.1"/>
</dbReference>
<name>A0A975PN98_9RHOB</name>
<protein>
    <submittedName>
        <fullName evidence="2">Uncharacterized protein</fullName>
    </submittedName>
</protein>
<evidence type="ECO:0000313" key="2">
    <source>
        <dbReference type="EMBL" id="QUJ77241.1"/>
    </source>
</evidence>
<feature type="signal peptide" evidence="1">
    <location>
        <begin position="1"/>
        <end position="21"/>
    </location>
</feature>
<accession>A0A975PN98</accession>
<dbReference type="PROSITE" id="PS51257">
    <property type="entry name" value="PROKAR_LIPOPROTEIN"/>
    <property type="match status" value="1"/>
</dbReference>
<keyword evidence="3" id="KW-1185">Reference proteome</keyword>
<feature type="chain" id="PRO_5037584929" evidence="1">
    <location>
        <begin position="22"/>
        <end position="216"/>
    </location>
</feature>
<organism evidence="2 3">
    <name type="scientific">Sulfitobacter albidus</name>
    <dbReference type="NCBI Taxonomy" id="2829501"/>
    <lineage>
        <taxon>Bacteria</taxon>
        <taxon>Pseudomonadati</taxon>
        <taxon>Pseudomonadota</taxon>
        <taxon>Alphaproteobacteria</taxon>
        <taxon>Rhodobacterales</taxon>
        <taxon>Roseobacteraceae</taxon>
        <taxon>Sulfitobacter</taxon>
    </lineage>
</organism>
<dbReference type="Proteomes" id="UP000683291">
    <property type="component" value="Chromosome 1"/>
</dbReference>
<dbReference type="EMBL" id="CP073581">
    <property type="protein sequence ID" value="QUJ77241.1"/>
    <property type="molecule type" value="Genomic_DNA"/>
</dbReference>
<proteinExistence type="predicted"/>
<gene>
    <name evidence="2" type="ORF">KDD17_04275</name>
</gene>
<evidence type="ECO:0000256" key="1">
    <source>
        <dbReference type="SAM" id="SignalP"/>
    </source>
</evidence>
<reference evidence="2" key="1">
    <citation type="submission" date="2021-04" db="EMBL/GenBank/DDBJ databases">
        <title>Complete genome sequence for Sulfitobacter sp. strain JK7-1.</title>
        <authorList>
            <person name="Park S.-J."/>
        </authorList>
    </citation>
    <scope>NUCLEOTIDE SEQUENCE</scope>
    <source>
        <strain evidence="2">JK7-1</strain>
    </source>
</reference>
<sequence length="216" mass="23244">MAVRATLGAWLLALTACASSAAWYEVMTLHLSTNDGPVALSQSVAVSFDPAQVWAGALDSDDVQIAGRALVVSLGGPVLAVPFDDRTGWRVWRARYALRLTDTTMGADLQGVMAQEEALPLPRDLWPALVAFTDPHDAVSLVLVDPTDMAAVFGQGMMLERITVQARQEPAAPTTPISALLPWWGDANVPLGDGIRRSYGHPLNGLRRRDFVREAS</sequence>